<sequence>MATPASWLVGGGGDARPCRKGKPPQRLQDAIAEEAENWTPLHEAVQPQSKLSWSKRQQLDHAATVAPTAAEARALGEGLVDARGISDASQQADVHRAIISAKLAAAGPDDTVTLVPHYTKEGAGRIAYFLKRAEAIEFIRKNQDSFGGVPPCMDTVRAAALGQLYDGVDPLKVLLDARQGGYAIATRSALRGDGSCSPEVVLGLRLELQRRGGGGSGTEFVCTWAEIQRFQQFGDGPQSQCVFGPIEEVLCGEPGATVPLHRIRDGLQTRGSGAVVGRTAGSKAVKATRRDAAEPVERSTAYGDLSTDQLVTKAALRCAYTVKGTTVAAAQQRVRVELEARLLPDDDGRITPRKLKVGFARLEDEALAIAAHTEQDWVVLPGGVEWCPRAGCTRRWRPRRLLVAESRVGELSAPAGYTLETSRGGDVKHTTIDLETWCRAVVSQEWCGPLFNAATRFFFRMASDGSVDRSWQQEEAGDGMGSEPVCIRELVRQLLLHGVVDLHPREKRDDGVECEVIYRRGGEVDTSTAERSRNEERHLRFICAVYAKQTVSVCGIAANWVEGADVPAQHLERVRTIVKAIAALDEALRGLTLTAVPGETGVYHLSTATNQRATPEVYIAVLAAAGSSAFKTHLGSRRGGYKSSRDCLDHCWQARVIGHVTEPLEVELWHFRLQDMSLRSSRVLSPLLASLGARQTLLNMHFYPPSVSMGDSCRDRVSMHRVYLPCWAHRVRVLQLGSQTECEYLLAHRVWALKAAGEY</sequence>
<dbReference type="EMBL" id="JAFCMP010000049">
    <property type="protein sequence ID" value="KAG5189492.1"/>
    <property type="molecule type" value="Genomic_DNA"/>
</dbReference>
<evidence type="ECO:0000256" key="1">
    <source>
        <dbReference type="SAM" id="MobiDB-lite"/>
    </source>
</evidence>
<feature type="region of interest" description="Disordered" evidence="1">
    <location>
        <begin position="1"/>
        <end position="26"/>
    </location>
</feature>
<evidence type="ECO:0000313" key="3">
    <source>
        <dbReference type="Proteomes" id="UP000664859"/>
    </source>
</evidence>
<dbReference type="AlphaFoldDB" id="A0A836CKF5"/>
<accession>A0A836CKF5</accession>
<protein>
    <submittedName>
        <fullName evidence="2">Uncharacterized protein</fullName>
    </submittedName>
</protein>
<proteinExistence type="predicted"/>
<evidence type="ECO:0000313" key="2">
    <source>
        <dbReference type="EMBL" id="KAG5189492.1"/>
    </source>
</evidence>
<dbReference type="Proteomes" id="UP000664859">
    <property type="component" value="Unassembled WGS sequence"/>
</dbReference>
<keyword evidence="3" id="KW-1185">Reference proteome</keyword>
<gene>
    <name evidence="2" type="ORF">JKP88DRAFT_301630</name>
</gene>
<organism evidence="2 3">
    <name type="scientific">Tribonema minus</name>
    <dbReference type="NCBI Taxonomy" id="303371"/>
    <lineage>
        <taxon>Eukaryota</taxon>
        <taxon>Sar</taxon>
        <taxon>Stramenopiles</taxon>
        <taxon>Ochrophyta</taxon>
        <taxon>PX clade</taxon>
        <taxon>Xanthophyceae</taxon>
        <taxon>Tribonematales</taxon>
        <taxon>Tribonemataceae</taxon>
        <taxon>Tribonema</taxon>
    </lineage>
</organism>
<reference evidence="2" key="1">
    <citation type="submission" date="2021-02" db="EMBL/GenBank/DDBJ databases">
        <title>First Annotated Genome of the Yellow-green Alga Tribonema minus.</title>
        <authorList>
            <person name="Mahan K.M."/>
        </authorList>
    </citation>
    <scope>NUCLEOTIDE SEQUENCE</scope>
    <source>
        <strain evidence="2">UTEX B ZZ1240</strain>
    </source>
</reference>
<name>A0A836CKF5_9STRA</name>
<comment type="caution">
    <text evidence="2">The sequence shown here is derived from an EMBL/GenBank/DDBJ whole genome shotgun (WGS) entry which is preliminary data.</text>
</comment>